<dbReference type="GO" id="GO:0044281">
    <property type="term" value="P:small molecule metabolic process"/>
    <property type="evidence" value="ECO:0007669"/>
    <property type="project" value="UniProtKB-ARBA"/>
</dbReference>
<dbReference type="Gene3D" id="3.40.50.970">
    <property type="match status" value="2"/>
</dbReference>
<dbReference type="AlphaFoldDB" id="A0A418WTP2"/>
<dbReference type="SUPFAM" id="SSF52518">
    <property type="entry name" value="Thiamin diphosphate-binding fold (THDP-binding)"/>
    <property type="match status" value="2"/>
</dbReference>
<gene>
    <name evidence="5" type="ORF">D3874_01535</name>
</gene>
<dbReference type="GO" id="GO:0045333">
    <property type="term" value="P:cellular respiration"/>
    <property type="evidence" value="ECO:0007669"/>
    <property type="project" value="UniProtKB-ARBA"/>
</dbReference>
<dbReference type="NCBIfam" id="NF009588">
    <property type="entry name" value="PRK13029.1"/>
    <property type="match status" value="1"/>
</dbReference>
<keyword evidence="6" id="KW-1185">Reference proteome</keyword>
<dbReference type="InterPro" id="IPR019752">
    <property type="entry name" value="Pyrv/ketoisovalerate_OxRed_cat"/>
</dbReference>
<dbReference type="InterPro" id="IPR029061">
    <property type="entry name" value="THDP-binding"/>
</dbReference>
<feature type="domain" description="Thiamine pyrophosphate enzyme TPP-binding" evidence="3">
    <location>
        <begin position="460"/>
        <end position="545"/>
    </location>
</feature>
<organism evidence="5 6">
    <name type="scientific">Oleomonas cavernae</name>
    <dbReference type="NCBI Taxonomy" id="2320859"/>
    <lineage>
        <taxon>Bacteria</taxon>
        <taxon>Pseudomonadati</taxon>
        <taxon>Pseudomonadota</taxon>
        <taxon>Alphaproteobacteria</taxon>
        <taxon>Acetobacterales</taxon>
        <taxon>Acetobacteraceae</taxon>
        <taxon>Oleomonas</taxon>
    </lineage>
</organism>
<dbReference type="InterPro" id="IPR051457">
    <property type="entry name" value="2-oxoacid:Fd_oxidoreductase"/>
</dbReference>
<dbReference type="OrthoDB" id="9803617at2"/>
<dbReference type="CDD" id="cd07034">
    <property type="entry name" value="TPP_PYR_PFOR_IOR-alpha_like"/>
    <property type="match status" value="1"/>
</dbReference>
<protein>
    <submittedName>
        <fullName evidence="5">Indolepyruvate ferredoxin oxidoreductase family protein</fullName>
    </submittedName>
</protein>
<evidence type="ECO:0000256" key="1">
    <source>
        <dbReference type="ARBA" id="ARBA00023002"/>
    </source>
</evidence>
<reference evidence="5 6" key="1">
    <citation type="submission" date="2018-09" db="EMBL/GenBank/DDBJ databases">
        <authorList>
            <person name="Zhu H."/>
        </authorList>
    </citation>
    <scope>NUCLEOTIDE SEQUENCE [LARGE SCALE GENOMIC DNA]</scope>
    <source>
        <strain evidence="5 6">K1W22B-8</strain>
    </source>
</reference>
<evidence type="ECO:0000313" key="6">
    <source>
        <dbReference type="Proteomes" id="UP000284605"/>
    </source>
</evidence>
<dbReference type="InterPro" id="IPR046667">
    <property type="entry name" value="DUF6537"/>
</dbReference>
<dbReference type="GO" id="GO:0030976">
    <property type="term" value="F:thiamine pyrophosphate binding"/>
    <property type="evidence" value="ECO:0007669"/>
    <property type="project" value="InterPro"/>
</dbReference>
<dbReference type="Pfam" id="PF01558">
    <property type="entry name" value="POR"/>
    <property type="match status" value="1"/>
</dbReference>
<dbReference type="InterPro" id="IPR002880">
    <property type="entry name" value="Pyrv_Fd/Flavodoxin_OxRdtase_N"/>
</dbReference>
<accession>A0A418WTP2</accession>
<dbReference type="PANTHER" id="PTHR48084">
    <property type="entry name" value="2-OXOGLUTARATE OXIDOREDUCTASE SUBUNIT KORB-RELATED"/>
    <property type="match status" value="1"/>
</dbReference>
<evidence type="ECO:0000259" key="2">
    <source>
        <dbReference type="Pfam" id="PF01558"/>
    </source>
</evidence>
<dbReference type="Gene3D" id="3.40.920.10">
    <property type="entry name" value="Pyruvate-ferredoxin oxidoreductase, PFOR, domain III"/>
    <property type="match status" value="1"/>
</dbReference>
<proteinExistence type="predicted"/>
<dbReference type="Pfam" id="PF20169">
    <property type="entry name" value="DUF6537"/>
    <property type="match status" value="1"/>
</dbReference>
<evidence type="ECO:0000313" key="5">
    <source>
        <dbReference type="EMBL" id="RJF94546.1"/>
    </source>
</evidence>
<dbReference type="InterPro" id="IPR002869">
    <property type="entry name" value="Pyrv_flavodox_OxRed_cen"/>
</dbReference>
<dbReference type="NCBIfam" id="NF009589">
    <property type="entry name" value="PRK13030.1"/>
    <property type="match status" value="1"/>
</dbReference>
<dbReference type="EMBL" id="QYUK01000008">
    <property type="protein sequence ID" value="RJF94546.1"/>
    <property type="molecule type" value="Genomic_DNA"/>
</dbReference>
<keyword evidence="1" id="KW-0560">Oxidoreductase</keyword>
<feature type="domain" description="Pyruvate/ketoisovalerate oxidoreductase catalytic" evidence="2">
    <location>
        <begin position="732"/>
        <end position="918"/>
    </location>
</feature>
<comment type="caution">
    <text evidence="5">The sequence shown here is derived from an EMBL/GenBank/DDBJ whole genome shotgun (WGS) entry which is preliminary data.</text>
</comment>
<dbReference type="Proteomes" id="UP000284605">
    <property type="component" value="Unassembled WGS sequence"/>
</dbReference>
<dbReference type="InterPro" id="IPR011766">
    <property type="entry name" value="TPP_enzyme_TPP-bd"/>
</dbReference>
<keyword evidence="5" id="KW-0670">Pyruvate</keyword>
<dbReference type="GO" id="GO:0016625">
    <property type="term" value="F:oxidoreductase activity, acting on the aldehyde or oxo group of donors, iron-sulfur protein as acceptor"/>
    <property type="evidence" value="ECO:0007669"/>
    <property type="project" value="UniProtKB-ARBA"/>
</dbReference>
<evidence type="ECO:0000259" key="4">
    <source>
        <dbReference type="Pfam" id="PF20169"/>
    </source>
</evidence>
<name>A0A418WTP2_9PROT</name>
<dbReference type="SUPFAM" id="SSF53323">
    <property type="entry name" value="Pyruvate-ferredoxin oxidoreductase, PFOR, domain III"/>
    <property type="match status" value="1"/>
</dbReference>
<dbReference type="PANTHER" id="PTHR48084:SF3">
    <property type="entry name" value="SUBUNIT OF PYRUVATE:FLAVODOXIN OXIDOREDUCTASE"/>
    <property type="match status" value="1"/>
</dbReference>
<dbReference type="Pfam" id="PF02775">
    <property type="entry name" value="TPP_enzyme_C"/>
    <property type="match status" value="1"/>
</dbReference>
<feature type="domain" description="DUF6537" evidence="4">
    <location>
        <begin position="950"/>
        <end position="1149"/>
    </location>
</feature>
<dbReference type="RefSeq" id="WP_119775717.1">
    <property type="nucleotide sequence ID" value="NZ_QYUK01000008.1"/>
</dbReference>
<sequence>MADGAAAQTVPVAAPDQRVGLDDKYLARDGRIYLNGMQALVRLLLEQHRRDEAAGLNTAGFVSGYRGSPLGGFDLEIGKAKRFLEPARVHFVPGVNEDLAATALWGTQQIALGKKPTVDGVFGVWYGKGPGVDRTGDVFKHANLAGTHPRGGVLAIAGDDHTCKSSTTAHQTEYAFVDAMIPVLAPSSLAEIIDFGLAGIALSRYTGTWVALKVIAEIADTSGTIAARPAFQDFVTPGDFALPPEGLHIRWPDTAQAQEARLHLYKLPAALAFARANGFNRLIERADKPRLGIVTAGKAFGDVREAFGLLGLDEARRGALGVSLYKVGMVWPLEPVGIAAFAAGHAEILVVEEKRPLIEGQLKDILYNQPQRPRITGKSDEAGHTLLKSHDELSPREIAVAIGRRLVALTGDEALAARVDLLAGRLSPEAAPAKRTPFFCSGCPHNTSTLVPEGSHAHAGIGCHYMATWMDRATETFTHMGGEGANWIGMAPFVETKHIFQNLGDGTYFHSGLLALRAAIAAKVPVTYKILYNDAVAMTGGQHHDGPLSPAIIAHQVRAEGVETIVVVSDDIGRHVQSDYPPRCTFHDRSEMDAIQRRLREMPGVTIIIYDQTCAAEKRRRRKRGLMPDPARRVVINEAVCEGCGDCSVQSNCLSITPVETEFGRKRQIDQSSCNKDFSCLKGFCPSFVTVEGGQLRQPHPKGGDAPADQRLPEPKLPALDRPWSILGVGVGGTGIVTLGALVAMAAHLDGKHATVLDQTGLAQKFGAVSSHIRIAATPDAIKAVRIPDEGADLLLGCDIVVAAGADARARLALDHSAAIINTHESATAEFTHDADAKLPVDRLVALVRQGCGTAPVTLVDATDLTTDLTGDALATNLFMLGIAYQQGLVPITARAIEAAIALNKTAAADNRHAFRWGRLHVLEPQAIAAAVASVEQDTVPAYHRRSATLDETIARRADYLTKYQNAAYAGRYAAAVAALRQAEAKVMPGHGELARAAADGLFKVMAYKDEYEVARLYTDGSFQRMVDGLFEAGPKLKVHLSPPLLAQVDPITGRPAKRAFGPWVFALFRALKHFKGLRGTAFDPFGRSAERRHERALRDEYLDLAAEIAAGLRPDNHLVAVALLAQPARIRGFGPVKEAAMAQAALERKGLLAAFRSDTPPDALAHAAE</sequence>
<evidence type="ECO:0000259" key="3">
    <source>
        <dbReference type="Pfam" id="PF02775"/>
    </source>
</evidence>